<dbReference type="AlphaFoldDB" id="A0A6A3QN76"/>
<dbReference type="EMBL" id="QXFZ01002170">
    <property type="protein sequence ID" value="KAE9079929.1"/>
    <property type="molecule type" value="Genomic_DNA"/>
</dbReference>
<sequence>MYREGIVTNSIESTRLIVTRHLRLRFQQISVSIIQTQPNGYYTCDMARDFSEFGYHSVKYEHTPVAPSLALPYVATSKRQPTNSAYMGRRPSSSHGFSCSISRSF</sequence>
<organism evidence="2 3">
    <name type="scientific">Phytophthora fragariae</name>
    <dbReference type="NCBI Taxonomy" id="53985"/>
    <lineage>
        <taxon>Eukaryota</taxon>
        <taxon>Sar</taxon>
        <taxon>Stramenopiles</taxon>
        <taxon>Oomycota</taxon>
        <taxon>Peronosporomycetes</taxon>
        <taxon>Peronosporales</taxon>
        <taxon>Peronosporaceae</taxon>
        <taxon>Phytophthora</taxon>
    </lineage>
</organism>
<evidence type="ECO:0000256" key="1">
    <source>
        <dbReference type="SAM" id="MobiDB-lite"/>
    </source>
</evidence>
<reference evidence="2 3" key="1">
    <citation type="submission" date="2018-08" db="EMBL/GenBank/DDBJ databases">
        <title>Genomic investigation of the strawberry pathogen Phytophthora fragariae indicates pathogenicity is determined by transcriptional variation in three key races.</title>
        <authorList>
            <person name="Adams T.M."/>
            <person name="Armitage A.D."/>
            <person name="Sobczyk M.K."/>
            <person name="Bates H.J."/>
            <person name="Dunwell J.M."/>
            <person name="Nellist C.F."/>
            <person name="Harrison R.J."/>
        </authorList>
    </citation>
    <scope>NUCLEOTIDE SEQUENCE [LARGE SCALE GENOMIC DNA]</scope>
    <source>
        <strain evidence="2 3">NOV-71</strain>
    </source>
</reference>
<feature type="region of interest" description="Disordered" evidence="1">
    <location>
        <begin position="82"/>
        <end position="105"/>
    </location>
</feature>
<protein>
    <submittedName>
        <fullName evidence="2">Uncharacterized protein</fullName>
    </submittedName>
</protein>
<comment type="caution">
    <text evidence="2">The sequence shown here is derived from an EMBL/GenBank/DDBJ whole genome shotgun (WGS) entry which is preliminary data.</text>
</comment>
<gene>
    <name evidence="2" type="ORF">PF007_g23250</name>
</gene>
<dbReference type="Proteomes" id="UP000441208">
    <property type="component" value="Unassembled WGS sequence"/>
</dbReference>
<accession>A0A6A3QN76</accession>
<evidence type="ECO:0000313" key="3">
    <source>
        <dbReference type="Proteomes" id="UP000441208"/>
    </source>
</evidence>
<name>A0A6A3QN76_9STRA</name>
<proteinExistence type="predicted"/>
<evidence type="ECO:0000313" key="2">
    <source>
        <dbReference type="EMBL" id="KAE9079929.1"/>
    </source>
</evidence>